<dbReference type="AlphaFoldDB" id="A0A916DS85"/>
<evidence type="ECO:0000313" key="1">
    <source>
        <dbReference type="EMBL" id="BDS12354.1"/>
    </source>
</evidence>
<keyword evidence="2" id="KW-1185">Reference proteome</keyword>
<dbReference type="KEGG" id="aup:AsAng_0030750"/>
<evidence type="ECO:0000313" key="2">
    <source>
        <dbReference type="Proteomes" id="UP001060919"/>
    </source>
</evidence>
<organism evidence="1 2">
    <name type="scientific">Aureispira anguillae</name>
    <dbReference type="NCBI Taxonomy" id="2864201"/>
    <lineage>
        <taxon>Bacteria</taxon>
        <taxon>Pseudomonadati</taxon>
        <taxon>Bacteroidota</taxon>
        <taxon>Saprospiria</taxon>
        <taxon>Saprospirales</taxon>
        <taxon>Saprospiraceae</taxon>
        <taxon>Aureispira</taxon>
    </lineage>
</organism>
<dbReference type="RefSeq" id="WP_264793431.1">
    <property type="nucleotide sequence ID" value="NZ_AP026867.1"/>
</dbReference>
<dbReference type="Proteomes" id="UP001060919">
    <property type="component" value="Chromosome"/>
</dbReference>
<accession>A0A916DS85</accession>
<gene>
    <name evidence="1" type="ORF">AsAng_0030750</name>
</gene>
<proteinExistence type="predicted"/>
<name>A0A916DS85_9BACT</name>
<protein>
    <submittedName>
        <fullName evidence="1">Uncharacterized protein</fullName>
    </submittedName>
</protein>
<dbReference type="EMBL" id="AP026867">
    <property type="protein sequence ID" value="BDS12354.1"/>
    <property type="molecule type" value="Genomic_DNA"/>
</dbReference>
<reference evidence="1" key="1">
    <citation type="submission" date="2022-09" db="EMBL/GenBank/DDBJ databases">
        <title>Aureispira anguillicida sp. nov., isolated from Leptocephalus of Japanese eel Anguilla japonica.</title>
        <authorList>
            <person name="Yuasa K."/>
            <person name="Mekata T."/>
            <person name="Ikunari K."/>
        </authorList>
    </citation>
    <scope>NUCLEOTIDE SEQUENCE</scope>
    <source>
        <strain evidence="1">EL160426</strain>
    </source>
</reference>
<sequence length="84" mass="9629">MSYRLKKIPFSAVPAIRKGQILVFKTKGKMNYPDETLVLKVLEKWNPRKGLLVVTAISVKGSEADLYQSDFENGVVYRRVKKSR</sequence>